<dbReference type="GO" id="GO:0000981">
    <property type="term" value="F:DNA-binding transcription factor activity, RNA polymerase II-specific"/>
    <property type="evidence" value="ECO:0007669"/>
    <property type="project" value="InterPro"/>
</dbReference>
<dbReference type="PANTHER" id="PTHR31668:SF18">
    <property type="entry name" value="MALTOSE FERMENTATION REGULATORY PROTEIN MAL13-RELATED"/>
    <property type="match status" value="1"/>
</dbReference>
<sequence>MRISKACDVCVLRRVKCDAQRPCSECRKRCLECTTLRARKKRGPKGPRTSTTDRIRRLQRKGVAETVHSGGDSNDDDLDDHGHTPDTAASWWANDAHDVMAMESYASPTTSDEAAARYASLPPAPTPPRRVPLAAYAQFLDVFRRRLYPIWPVVAVDQLLADIAVGDGNPESCSLAAAVCAATIAQLRLPEHTTTCHAVSSLQFALDAQHLRRLYDYREQSTMSSLLTAFFLHMYYANANKLQTAGLFLREAITYAHALELDQPHLYGACDKRERSLRLRTYWLLFISERTFCAQNGLPAILHPIDATCPVEDDLENADLQAFVCLTRLFSHLHADMIMSPPRPGTVTMDVAWVSMCCDVDGDGYASNEVQQVDLCVTRQWIRILAWEYMSRHFAMSCRPKDQAFSLFLPVQIGHEILSSFATMSKASICAHGYGMELKLFKVADAVMDVVTCAPWSARSNGMLLGSGDILSSLLNFLVTLGGRRSEFAGRLQSRMSSLDTTLSLWRSLALLQPGHEATEATEVKEAESCPVT</sequence>
<dbReference type="PROSITE" id="PS50048">
    <property type="entry name" value="ZN2_CY6_FUNGAL_2"/>
    <property type="match status" value="1"/>
</dbReference>
<evidence type="ECO:0000259" key="9">
    <source>
        <dbReference type="PROSITE" id="PS50048"/>
    </source>
</evidence>
<keyword evidence="4" id="KW-0805">Transcription regulation</keyword>
<dbReference type="InterPro" id="IPR001138">
    <property type="entry name" value="Zn2Cys6_DnaBD"/>
</dbReference>
<evidence type="ECO:0000256" key="7">
    <source>
        <dbReference type="ARBA" id="ARBA00023242"/>
    </source>
</evidence>
<proteinExistence type="predicted"/>
<evidence type="ECO:0000313" key="11">
    <source>
        <dbReference type="Proteomes" id="UP000236621"/>
    </source>
</evidence>
<evidence type="ECO:0000256" key="8">
    <source>
        <dbReference type="SAM" id="MobiDB-lite"/>
    </source>
</evidence>
<dbReference type="SUPFAM" id="SSF57701">
    <property type="entry name" value="Zn2/Cys6 DNA-binding domain"/>
    <property type="match status" value="1"/>
</dbReference>
<gene>
    <name evidence="10" type="ORF">TCAP_06962</name>
</gene>
<evidence type="ECO:0000256" key="4">
    <source>
        <dbReference type="ARBA" id="ARBA00023015"/>
    </source>
</evidence>
<comment type="caution">
    <text evidence="10">The sequence shown here is derived from an EMBL/GenBank/DDBJ whole genome shotgun (WGS) entry which is preliminary data.</text>
</comment>
<feature type="region of interest" description="Disordered" evidence="8">
    <location>
        <begin position="39"/>
        <end position="83"/>
    </location>
</feature>
<dbReference type="CDD" id="cd00067">
    <property type="entry name" value="GAL4"/>
    <property type="match status" value="1"/>
</dbReference>
<reference evidence="10 11" key="1">
    <citation type="submission" date="2017-08" db="EMBL/GenBank/DDBJ databases">
        <title>Harnessing the power of phylogenomics to disentangle the directionality and signatures of interkingdom host jumping in the parasitic fungal genus Tolypocladium.</title>
        <authorList>
            <person name="Quandt C.A."/>
            <person name="Patterson W."/>
            <person name="Spatafora J.W."/>
        </authorList>
    </citation>
    <scope>NUCLEOTIDE SEQUENCE [LARGE SCALE GENOMIC DNA]</scope>
    <source>
        <strain evidence="10 11">CBS 113982</strain>
    </source>
</reference>
<evidence type="ECO:0000256" key="2">
    <source>
        <dbReference type="ARBA" id="ARBA00022723"/>
    </source>
</evidence>
<dbReference type="InterPro" id="IPR036864">
    <property type="entry name" value="Zn2-C6_fun-type_DNA-bd_sf"/>
</dbReference>
<dbReference type="SMART" id="SM00906">
    <property type="entry name" value="Fungal_trans"/>
    <property type="match status" value="1"/>
</dbReference>
<protein>
    <submittedName>
        <fullName evidence="10">Sucrose utilization protein SUC1</fullName>
    </submittedName>
</protein>
<name>A0A2K3Q6G2_9HYPO</name>
<dbReference type="GO" id="GO:0008270">
    <property type="term" value="F:zinc ion binding"/>
    <property type="evidence" value="ECO:0007669"/>
    <property type="project" value="InterPro"/>
</dbReference>
<dbReference type="CDD" id="cd12148">
    <property type="entry name" value="fungal_TF_MHR"/>
    <property type="match status" value="1"/>
</dbReference>
<dbReference type="GO" id="GO:0005634">
    <property type="term" value="C:nucleus"/>
    <property type="evidence" value="ECO:0007669"/>
    <property type="project" value="UniProtKB-SubCell"/>
</dbReference>
<evidence type="ECO:0000256" key="1">
    <source>
        <dbReference type="ARBA" id="ARBA00004123"/>
    </source>
</evidence>
<keyword evidence="2" id="KW-0479">Metal-binding</keyword>
<keyword evidence="3" id="KW-0862">Zinc</keyword>
<keyword evidence="6" id="KW-0804">Transcription</keyword>
<dbReference type="GO" id="GO:0006351">
    <property type="term" value="P:DNA-templated transcription"/>
    <property type="evidence" value="ECO:0007669"/>
    <property type="project" value="InterPro"/>
</dbReference>
<comment type="subcellular location">
    <subcellularLocation>
        <location evidence="1">Nucleus</location>
    </subcellularLocation>
</comment>
<feature type="domain" description="Zn(2)-C6 fungal-type" evidence="9">
    <location>
        <begin position="6"/>
        <end position="35"/>
    </location>
</feature>
<dbReference type="InterPro" id="IPR007219">
    <property type="entry name" value="XnlR_reg_dom"/>
</dbReference>
<dbReference type="Pfam" id="PF00172">
    <property type="entry name" value="Zn_clus"/>
    <property type="match status" value="1"/>
</dbReference>
<dbReference type="EMBL" id="NRSZ01001151">
    <property type="protein sequence ID" value="PNY23088.1"/>
    <property type="molecule type" value="Genomic_DNA"/>
</dbReference>
<evidence type="ECO:0000256" key="3">
    <source>
        <dbReference type="ARBA" id="ARBA00022833"/>
    </source>
</evidence>
<keyword evidence="5" id="KW-0238">DNA-binding</keyword>
<dbReference type="Pfam" id="PF04082">
    <property type="entry name" value="Fungal_trans"/>
    <property type="match status" value="1"/>
</dbReference>
<dbReference type="AlphaFoldDB" id="A0A2K3Q6G2"/>
<accession>A0A2K3Q6G2</accession>
<evidence type="ECO:0000256" key="5">
    <source>
        <dbReference type="ARBA" id="ARBA00023125"/>
    </source>
</evidence>
<dbReference type="Proteomes" id="UP000236621">
    <property type="component" value="Unassembled WGS sequence"/>
</dbReference>
<dbReference type="InterPro" id="IPR050797">
    <property type="entry name" value="Carb_Metab_Trans_Reg"/>
</dbReference>
<organism evidence="10 11">
    <name type="scientific">Tolypocladium capitatum</name>
    <dbReference type="NCBI Taxonomy" id="45235"/>
    <lineage>
        <taxon>Eukaryota</taxon>
        <taxon>Fungi</taxon>
        <taxon>Dikarya</taxon>
        <taxon>Ascomycota</taxon>
        <taxon>Pezizomycotina</taxon>
        <taxon>Sordariomycetes</taxon>
        <taxon>Hypocreomycetidae</taxon>
        <taxon>Hypocreales</taxon>
        <taxon>Ophiocordycipitaceae</taxon>
        <taxon>Tolypocladium</taxon>
    </lineage>
</organism>
<keyword evidence="7" id="KW-0539">Nucleus</keyword>
<dbReference type="SMART" id="SM00066">
    <property type="entry name" value="GAL4"/>
    <property type="match status" value="1"/>
</dbReference>
<dbReference type="OrthoDB" id="2534600at2759"/>
<dbReference type="PANTHER" id="PTHR31668">
    <property type="entry name" value="GLUCOSE TRANSPORT TRANSCRIPTION REGULATOR RGT1-RELATED-RELATED"/>
    <property type="match status" value="1"/>
</dbReference>
<dbReference type="GO" id="GO:0003677">
    <property type="term" value="F:DNA binding"/>
    <property type="evidence" value="ECO:0007669"/>
    <property type="project" value="UniProtKB-KW"/>
</dbReference>
<keyword evidence="11" id="KW-1185">Reference proteome</keyword>
<evidence type="ECO:0000256" key="6">
    <source>
        <dbReference type="ARBA" id="ARBA00023163"/>
    </source>
</evidence>
<dbReference type="Gene3D" id="4.10.240.10">
    <property type="entry name" value="Zn(2)-C6 fungal-type DNA-binding domain"/>
    <property type="match status" value="1"/>
</dbReference>
<evidence type="ECO:0000313" key="10">
    <source>
        <dbReference type="EMBL" id="PNY23088.1"/>
    </source>
</evidence>